<reference evidence="2 3" key="1">
    <citation type="journal article" date="2024" name="G3 (Bethesda)">
        <title>Genome assembly of Hibiscus sabdariffa L. provides insights into metabolisms of medicinal natural products.</title>
        <authorList>
            <person name="Kim T."/>
        </authorList>
    </citation>
    <scope>NUCLEOTIDE SEQUENCE [LARGE SCALE GENOMIC DNA]</scope>
    <source>
        <strain evidence="2">TK-2024</strain>
        <tissue evidence="2">Old leaves</tissue>
    </source>
</reference>
<evidence type="ECO:0000313" key="2">
    <source>
        <dbReference type="EMBL" id="KAK8599779.1"/>
    </source>
</evidence>
<accession>A0ABR2GBV7</accession>
<evidence type="ECO:0000256" key="1">
    <source>
        <dbReference type="SAM" id="MobiDB-lite"/>
    </source>
</evidence>
<organism evidence="2 3">
    <name type="scientific">Hibiscus sabdariffa</name>
    <name type="common">roselle</name>
    <dbReference type="NCBI Taxonomy" id="183260"/>
    <lineage>
        <taxon>Eukaryota</taxon>
        <taxon>Viridiplantae</taxon>
        <taxon>Streptophyta</taxon>
        <taxon>Embryophyta</taxon>
        <taxon>Tracheophyta</taxon>
        <taxon>Spermatophyta</taxon>
        <taxon>Magnoliopsida</taxon>
        <taxon>eudicotyledons</taxon>
        <taxon>Gunneridae</taxon>
        <taxon>Pentapetalae</taxon>
        <taxon>rosids</taxon>
        <taxon>malvids</taxon>
        <taxon>Malvales</taxon>
        <taxon>Malvaceae</taxon>
        <taxon>Malvoideae</taxon>
        <taxon>Hibiscus</taxon>
    </lineage>
</organism>
<feature type="region of interest" description="Disordered" evidence="1">
    <location>
        <begin position="12"/>
        <end position="46"/>
    </location>
</feature>
<feature type="compositionally biased region" description="Basic and acidic residues" evidence="1">
    <location>
        <begin position="12"/>
        <end position="28"/>
    </location>
</feature>
<name>A0ABR2GBV7_9ROSI</name>
<keyword evidence="3" id="KW-1185">Reference proteome</keyword>
<sequence>MYRLDLYVVHPNKQESKKNRKLLPESSRKSQNTFSRSKGKSAHKERDRRLGFCLMLFSAPESRGACEWACPGQLAEAMRVCGKPGRHLLNGWHPLDRWIASRSNGGDRAALRTKRGFRL</sequence>
<proteinExistence type="predicted"/>
<dbReference type="Proteomes" id="UP001472677">
    <property type="component" value="Unassembled WGS sequence"/>
</dbReference>
<comment type="caution">
    <text evidence="2">The sequence shown here is derived from an EMBL/GenBank/DDBJ whole genome shotgun (WGS) entry which is preliminary data.</text>
</comment>
<protein>
    <submittedName>
        <fullName evidence="2">Uncharacterized protein</fullName>
    </submittedName>
</protein>
<evidence type="ECO:0000313" key="3">
    <source>
        <dbReference type="Proteomes" id="UP001472677"/>
    </source>
</evidence>
<gene>
    <name evidence="2" type="ORF">V6N12_049652</name>
</gene>
<dbReference type="EMBL" id="JBBPBM010000001">
    <property type="protein sequence ID" value="KAK8599779.1"/>
    <property type="molecule type" value="Genomic_DNA"/>
</dbReference>